<dbReference type="EMBL" id="GANP01012037">
    <property type="protein sequence ID" value="JAB72431.1"/>
    <property type="molecule type" value="mRNA"/>
</dbReference>
<sequence>MMKYARFLALLFTVAALLYAFADAYPRQFCSPNGEVCLGPLDCCSRQCVNAVCCDELLGTCLIDYPE</sequence>
<organism evidence="2">
    <name type="scientific">Ixodes ricinus</name>
    <name type="common">Common tick</name>
    <name type="synonym">Acarus ricinus</name>
    <dbReference type="NCBI Taxonomy" id="34613"/>
    <lineage>
        <taxon>Eukaryota</taxon>
        <taxon>Metazoa</taxon>
        <taxon>Ecdysozoa</taxon>
        <taxon>Arthropoda</taxon>
        <taxon>Chelicerata</taxon>
        <taxon>Arachnida</taxon>
        <taxon>Acari</taxon>
        <taxon>Parasitiformes</taxon>
        <taxon>Ixodida</taxon>
        <taxon>Ixodoidea</taxon>
        <taxon>Ixodidae</taxon>
        <taxon>Ixodinae</taxon>
        <taxon>Ixodes</taxon>
    </lineage>
</organism>
<evidence type="ECO:0000256" key="1">
    <source>
        <dbReference type="SAM" id="SignalP"/>
    </source>
</evidence>
<evidence type="ECO:0000313" key="2">
    <source>
        <dbReference type="EMBL" id="JAB72431.1"/>
    </source>
</evidence>
<dbReference type="AlphaFoldDB" id="V5IDF3"/>
<feature type="chain" id="PRO_5004736950" evidence="1">
    <location>
        <begin position="25"/>
        <end position="67"/>
    </location>
</feature>
<protein>
    <submittedName>
        <fullName evidence="2">Putative secreted protein</fullName>
    </submittedName>
</protein>
<feature type="signal peptide" evidence="1">
    <location>
        <begin position="1"/>
        <end position="24"/>
    </location>
</feature>
<reference evidence="2" key="1">
    <citation type="journal article" date="2015" name="Sci. Rep.">
        <title>Tissue- and time-dependent transcription in Ixodes ricinus salivary glands and midguts when blood feeding on the vertebrate host.</title>
        <authorList>
            <person name="Kotsyfakis M."/>
            <person name="Schwarz A."/>
            <person name="Erhart J."/>
            <person name="Ribeiro J.M."/>
        </authorList>
    </citation>
    <scope>NUCLEOTIDE SEQUENCE</scope>
    <source>
        <tissue evidence="2">Salivary gland and midgut</tissue>
    </source>
</reference>
<name>V5IDF3_IXORI</name>
<proteinExistence type="evidence at transcript level"/>
<accession>V5IDF3</accession>
<keyword evidence="1" id="KW-0732">Signal</keyword>